<comment type="caution">
    <text evidence="4">The sequence shown here is derived from an EMBL/GenBank/DDBJ whole genome shotgun (WGS) entry which is preliminary data.</text>
</comment>
<dbReference type="PANTHER" id="PTHR24359:SF1">
    <property type="entry name" value="INHIBITOR OF NUCLEAR FACTOR KAPPA-B KINASE EPSILON SUBUNIT HOMOLOG 1-RELATED"/>
    <property type="match status" value="1"/>
</dbReference>
<keyword evidence="4" id="KW-0808">Transferase</keyword>
<accession>A0A8H5U5D2</accession>
<reference evidence="5" key="1">
    <citation type="journal article" date="2020" name="BMC Genomics">
        <title>Correction to: Identification and distribution of gene clusters required for synthesis of sphingolipid metabolism inhibitors in diverse species of the filamentous fungus Fusarium.</title>
        <authorList>
            <person name="Kim H.S."/>
            <person name="Lohmar J.M."/>
            <person name="Busman M."/>
            <person name="Brown D.W."/>
            <person name="Naumann T.A."/>
            <person name="Divon H.H."/>
            <person name="Lysoe E."/>
            <person name="Uhlig S."/>
            <person name="Proctor R.H."/>
        </authorList>
    </citation>
    <scope>NUCLEOTIDE SEQUENCE [LARGE SCALE GENOMIC DNA]</scope>
    <source>
        <strain evidence="5">NRRL 25331</strain>
    </source>
</reference>
<dbReference type="InterPro" id="IPR000719">
    <property type="entry name" value="Prot_kinase_dom"/>
</dbReference>
<dbReference type="AlphaFoldDB" id="A0A8H5U5D2"/>
<sequence>MSNPRKRPRDERNEEFIRYVRQESQPGLDGNDIVTRFVSPAVTAKWWKKSGQRRLSRAIDRNIHALPTTIENGYLNIFSILVYISRTYLINNFTSNGYQDQQLPLLNARYFGDDPALVDDMNEFCENQWMFCPLIFSRHTPMDKRYIDPRQILPIKTTFTITTDSNHSKAIIRVVTLYPECFDREWSPTGTVVFKEYRTRERETLRDAWIKEYNAFAAIESCDYIVKYLGSFEQNNRCFMILEHASEGSLLELFKRNERPVTEEDTHRDIKPANILVFPGQDGRYSYGFRMKLADFDTATPSRPIDEDESSFQDNDGNRTYCSPEATRLYRDQENGFMQVPVASDVWSLGCVISEAIVWVAGGTAALDEAASDRRREILTHWPLLADGSFGECFHNSSTALTCVVKSHSAALDALQGPIFLSRNVCSLVEHWMLVPHRERQSPILIWKTFERNYREIFHPAPLVGHHSPPLLPQHGFHNTPILTQSPMNMTESLFQPDRSRHQRTSSQPGPSRQIGMALGRSDMHQRDSLGIDTRMSSNNGTPIDRPTSAQWSHNGFHAISELEDKSSPVSATSTKEFNLGNTSGSPMHPSISFSAQDNHYHPVPDANSTAYTSADITRLTPQKQNEPGMYGELTVDDVASHRKKNGKRESLEGYEKFRNRMGNRRFVFIIDDSETMRDREREVLKVLEVLVWLVWKIDQSGPEIRFTSKPDKKFPIERRPRFLLKMELMRDALDKFINPVRQWLSGNDAETLCNMKHSFSQIFSDASMVDPKRPMSVIILTDGIWEQGGSLEEKGVEACITKIIKRMEDRGIGDTAFAFQFVSFGNVPVGLRRLKYLDDDALYGGDDENRTISVNELVLYNVVEAIDETSYTWTALAHSPVSLPGF</sequence>
<evidence type="ECO:0000313" key="4">
    <source>
        <dbReference type="EMBL" id="KAF5682958.1"/>
    </source>
</evidence>
<evidence type="ECO:0000259" key="2">
    <source>
        <dbReference type="PROSITE" id="PS50011"/>
    </source>
</evidence>
<dbReference type="Proteomes" id="UP000572754">
    <property type="component" value="Unassembled WGS sequence"/>
</dbReference>
<evidence type="ECO:0000256" key="1">
    <source>
        <dbReference type="SAM" id="MobiDB-lite"/>
    </source>
</evidence>
<gene>
    <name evidence="4" type="ORF">FCIRC_4678</name>
</gene>
<dbReference type="GO" id="GO:0005524">
    <property type="term" value="F:ATP binding"/>
    <property type="evidence" value="ECO:0007669"/>
    <property type="project" value="InterPro"/>
</dbReference>
<evidence type="ECO:0000259" key="3">
    <source>
        <dbReference type="PROSITE" id="PS50234"/>
    </source>
</evidence>
<organism evidence="4 5">
    <name type="scientific">Fusarium circinatum</name>
    <name type="common">Pitch canker fungus</name>
    <name type="synonym">Gibberella circinata</name>
    <dbReference type="NCBI Taxonomy" id="48490"/>
    <lineage>
        <taxon>Eukaryota</taxon>
        <taxon>Fungi</taxon>
        <taxon>Dikarya</taxon>
        <taxon>Ascomycota</taxon>
        <taxon>Pezizomycotina</taxon>
        <taxon>Sordariomycetes</taxon>
        <taxon>Hypocreomycetidae</taxon>
        <taxon>Hypocreales</taxon>
        <taxon>Nectriaceae</taxon>
        <taxon>Fusarium</taxon>
        <taxon>Fusarium fujikuroi species complex</taxon>
    </lineage>
</organism>
<reference evidence="4 5" key="2">
    <citation type="submission" date="2020-05" db="EMBL/GenBank/DDBJ databases">
        <title>Identification and distribution of gene clusters putatively required for synthesis of sphingolipid metabolism inhibitors in phylogenetically diverse species of the filamentous fungus Fusarium.</title>
        <authorList>
            <person name="Kim H.-S."/>
            <person name="Busman M."/>
            <person name="Brown D.W."/>
            <person name="Divon H."/>
            <person name="Uhlig S."/>
            <person name="Proctor R.H."/>
        </authorList>
    </citation>
    <scope>NUCLEOTIDE SEQUENCE [LARGE SCALE GENOMIC DNA]</scope>
    <source>
        <strain evidence="4 5">NRRL 25331</strain>
    </source>
</reference>
<dbReference type="PROSITE" id="PS50011">
    <property type="entry name" value="PROTEIN_KINASE_DOM"/>
    <property type="match status" value="1"/>
</dbReference>
<keyword evidence="4" id="KW-0418">Kinase</keyword>
<protein>
    <submittedName>
        <fullName evidence="4">Serine threonine kinase</fullName>
    </submittedName>
</protein>
<dbReference type="CDD" id="cd00180">
    <property type="entry name" value="PKc"/>
    <property type="match status" value="1"/>
</dbReference>
<dbReference type="Pfam" id="PF00069">
    <property type="entry name" value="Pkinase"/>
    <property type="match status" value="1"/>
</dbReference>
<dbReference type="Gene3D" id="1.10.510.10">
    <property type="entry name" value="Transferase(Phosphotransferase) domain 1"/>
    <property type="match status" value="2"/>
</dbReference>
<dbReference type="EMBL" id="JAAQPE010000151">
    <property type="protein sequence ID" value="KAF5682958.1"/>
    <property type="molecule type" value="Genomic_DNA"/>
</dbReference>
<evidence type="ECO:0000313" key="5">
    <source>
        <dbReference type="Proteomes" id="UP000572754"/>
    </source>
</evidence>
<dbReference type="SUPFAM" id="SSF53300">
    <property type="entry name" value="vWA-like"/>
    <property type="match status" value="1"/>
</dbReference>
<keyword evidence="5" id="KW-1185">Reference proteome</keyword>
<name>A0A8H5U5D2_FUSCI</name>
<dbReference type="InterPro" id="IPR011009">
    <property type="entry name" value="Kinase-like_dom_sf"/>
</dbReference>
<dbReference type="InterPro" id="IPR036465">
    <property type="entry name" value="vWFA_dom_sf"/>
</dbReference>
<feature type="compositionally biased region" description="Polar residues" evidence="1">
    <location>
        <begin position="535"/>
        <end position="552"/>
    </location>
</feature>
<feature type="domain" description="VWFA" evidence="3">
    <location>
        <begin position="666"/>
        <end position="867"/>
    </location>
</feature>
<dbReference type="SUPFAM" id="SSF56112">
    <property type="entry name" value="Protein kinase-like (PK-like)"/>
    <property type="match status" value="1"/>
</dbReference>
<dbReference type="PANTHER" id="PTHR24359">
    <property type="entry name" value="SERINE/THREONINE-PROTEIN KINASE SBK1"/>
    <property type="match status" value="1"/>
</dbReference>
<dbReference type="PROSITE" id="PS50234">
    <property type="entry name" value="VWFA"/>
    <property type="match status" value="1"/>
</dbReference>
<dbReference type="InterPro" id="IPR002035">
    <property type="entry name" value="VWF_A"/>
</dbReference>
<feature type="domain" description="Protein kinase" evidence="2">
    <location>
        <begin position="157"/>
        <end position="462"/>
    </location>
</feature>
<proteinExistence type="predicted"/>
<feature type="region of interest" description="Disordered" evidence="1">
    <location>
        <begin position="496"/>
        <end position="552"/>
    </location>
</feature>
<dbReference type="SMART" id="SM00220">
    <property type="entry name" value="S_TKc"/>
    <property type="match status" value="1"/>
</dbReference>
<dbReference type="GO" id="GO:0004674">
    <property type="term" value="F:protein serine/threonine kinase activity"/>
    <property type="evidence" value="ECO:0007669"/>
    <property type="project" value="TreeGrafter"/>
</dbReference>